<evidence type="ECO:0000256" key="3">
    <source>
        <dbReference type="ARBA" id="ARBA00022741"/>
    </source>
</evidence>
<evidence type="ECO:0000256" key="5">
    <source>
        <dbReference type="ARBA" id="ARBA00022917"/>
    </source>
</evidence>
<protein>
    <recommendedName>
        <fullName evidence="8">Tryptophan--tRNA ligase</fullName>
        <ecNumber evidence="8">6.1.1.2</ecNumber>
    </recommendedName>
    <alternativeName>
        <fullName evidence="8">Tryptophanyl-tRNA synthetase</fullName>
        <shortName evidence="8">TrpRS</shortName>
    </alternativeName>
</protein>
<keyword evidence="4 8" id="KW-0067">ATP-binding</keyword>
<reference evidence="10 11" key="1">
    <citation type="journal article" date="2016" name="Nat. Commun.">
        <title>Thousands of microbial genomes shed light on interconnected biogeochemical processes in an aquifer system.</title>
        <authorList>
            <person name="Anantharaman K."/>
            <person name="Brown C.T."/>
            <person name="Hug L.A."/>
            <person name="Sharon I."/>
            <person name="Castelle C.J."/>
            <person name="Probst A.J."/>
            <person name="Thomas B.C."/>
            <person name="Singh A."/>
            <person name="Wilkins M.J."/>
            <person name="Karaoz U."/>
            <person name="Brodie E.L."/>
            <person name="Williams K.H."/>
            <person name="Hubbard S.S."/>
            <person name="Banfield J.F."/>
        </authorList>
    </citation>
    <scope>NUCLEOTIDE SEQUENCE [LARGE SCALE GENOMIC DNA]</scope>
</reference>
<keyword evidence="2 8" id="KW-0436">Ligase</keyword>
<dbReference type="Gene3D" id="3.40.50.620">
    <property type="entry name" value="HUPs"/>
    <property type="match status" value="1"/>
</dbReference>
<dbReference type="InterPro" id="IPR001412">
    <property type="entry name" value="aa-tRNA-synth_I_CS"/>
</dbReference>
<dbReference type="SUPFAM" id="SSF52374">
    <property type="entry name" value="Nucleotidylyl transferase"/>
    <property type="match status" value="1"/>
</dbReference>
<evidence type="ECO:0000256" key="9">
    <source>
        <dbReference type="RuleBase" id="RU363036"/>
    </source>
</evidence>
<dbReference type="AlphaFoldDB" id="A0A1F7U7D8"/>
<feature type="short sequence motif" description="'KMSKS' region" evidence="8">
    <location>
        <begin position="196"/>
        <end position="200"/>
    </location>
</feature>
<dbReference type="PANTHER" id="PTHR43766">
    <property type="entry name" value="TRYPTOPHAN--TRNA LIGASE, MITOCHONDRIAL"/>
    <property type="match status" value="1"/>
</dbReference>
<organism evidence="10 11">
    <name type="scientific">Candidatus Uhrbacteria bacterium RIFCSPHIGHO2_02_FULL_57_19</name>
    <dbReference type="NCBI Taxonomy" id="1802391"/>
    <lineage>
        <taxon>Bacteria</taxon>
        <taxon>Candidatus Uhriibacteriota</taxon>
    </lineage>
</organism>
<keyword evidence="8" id="KW-0963">Cytoplasm</keyword>
<dbReference type="Gene3D" id="1.10.240.10">
    <property type="entry name" value="Tyrosyl-Transfer RNA Synthetase"/>
    <property type="match status" value="1"/>
</dbReference>
<feature type="binding site" evidence="8">
    <location>
        <position position="137"/>
    </location>
    <ligand>
        <name>L-tryptophan</name>
        <dbReference type="ChEBI" id="CHEBI:57912"/>
    </ligand>
</feature>
<dbReference type="GO" id="GO:0005737">
    <property type="term" value="C:cytoplasm"/>
    <property type="evidence" value="ECO:0007669"/>
    <property type="project" value="UniProtKB-SubCell"/>
</dbReference>
<feature type="binding site" evidence="8">
    <location>
        <begin position="11"/>
        <end position="13"/>
    </location>
    <ligand>
        <name>ATP</name>
        <dbReference type="ChEBI" id="CHEBI:30616"/>
    </ligand>
</feature>
<comment type="similarity">
    <text evidence="1 8 9">Belongs to the class-I aminoacyl-tRNA synthetase family.</text>
</comment>
<evidence type="ECO:0000256" key="2">
    <source>
        <dbReference type="ARBA" id="ARBA00022598"/>
    </source>
</evidence>
<dbReference type="GO" id="GO:0005524">
    <property type="term" value="F:ATP binding"/>
    <property type="evidence" value="ECO:0007669"/>
    <property type="project" value="UniProtKB-UniRule"/>
</dbReference>
<evidence type="ECO:0000256" key="7">
    <source>
        <dbReference type="ARBA" id="ARBA00049929"/>
    </source>
</evidence>
<dbReference type="PROSITE" id="PS00178">
    <property type="entry name" value="AA_TRNA_LIGASE_I"/>
    <property type="match status" value="1"/>
</dbReference>
<keyword evidence="6 8" id="KW-0030">Aminoacyl-tRNA synthetase</keyword>
<dbReference type="GO" id="GO:0006436">
    <property type="term" value="P:tryptophanyl-tRNA aminoacylation"/>
    <property type="evidence" value="ECO:0007669"/>
    <property type="project" value="UniProtKB-UniRule"/>
</dbReference>
<dbReference type="InterPro" id="IPR002306">
    <property type="entry name" value="Trp-tRNA-ligase"/>
</dbReference>
<dbReference type="InterPro" id="IPR014729">
    <property type="entry name" value="Rossmann-like_a/b/a_fold"/>
</dbReference>
<comment type="caution">
    <text evidence="8">Lacks conserved residue(s) required for the propagation of feature annotation.</text>
</comment>
<proteinExistence type="inferred from homology"/>
<evidence type="ECO:0000256" key="4">
    <source>
        <dbReference type="ARBA" id="ARBA00022840"/>
    </source>
</evidence>
<dbReference type="HAMAP" id="MF_00140_B">
    <property type="entry name" value="Trp_tRNA_synth_B"/>
    <property type="match status" value="1"/>
</dbReference>
<dbReference type="EMBL" id="MGDZ01000005">
    <property type="protein sequence ID" value="OGL74173.1"/>
    <property type="molecule type" value="Genomic_DNA"/>
</dbReference>
<evidence type="ECO:0000256" key="1">
    <source>
        <dbReference type="ARBA" id="ARBA00005594"/>
    </source>
</evidence>
<comment type="subcellular location">
    <subcellularLocation>
        <location evidence="8">Cytoplasm</location>
    </subcellularLocation>
</comment>
<feature type="binding site" evidence="8">
    <location>
        <position position="187"/>
    </location>
    <ligand>
        <name>ATP</name>
        <dbReference type="ChEBI" id="CHEBI:30616"/>
    </ligand>
</feature>
<dbReference type="InterPro" id="IPR050203">
    <property type="entry name" value="Trp-tRNA_synthetase"/>
</dbReference>
<feature type="binding site" evidence="8">
    <location>
        <begin position="19"/>
        <end position="20"/>
    </location>
    <ligand>
        <name>ATP</name>
        <dbReference type="ChEBI" id="CHEBI:30616"/>
    </ligand>
</feature>
<comment type="catalytic activity">
    <reaction evidence="7 8">
        <text>tRNA(Trp) + L-tryptophan + ATP = L-tryptophyl-tRNA(Trp) + AMP + diphosphate + H(+)</text>
        <dbReference type="Rhea" id="RHEA:24080"/>
        <dbReference type="Rhea" id="RHEA-COMP:9671"/>
        <dbReference type="Rhea" id="RHEA-COMP:9705"/>
        <dbReference type="ChEBI" id="CHEBI:15378"/>
        <dbReference type="ChEBI" id="CHEBI:30616"/>
        <dbReference type="ChEBI" id="CHEBI:33019"/>
        <dbReference type="ChEBI" id="CHEBI:57912"/>
        <dbReference type="ChEBI" id="CHEBI:78442"/>
        <dbReference type="ChEBI" id="CHEBI:78535"/>
        <dbReference type="ChEBI" id="CHEBI:456215"/>
        <dbReference type="EC" id="6.1.1.2"/>
    </reaction>
</comment>
<dbReference type="PANTHER" id="PTHR43766:SF1">
    <property type="entry name" value="TRYPTOPHAN--TRNA LIGASE, MITOCHONDRIAL"/>
    <property type="match status" value="1"/>
</dbReference>
<evidence type="ECO:0000256" key="6">
    <source>
        <dbReference type="ARBA" id="ARBA00023146"/>
    </source>
</evidence>
<dbReference type="GO" id="GO:0004830">
    <property type="term" value="F:tryptophan-tRNA ligase activity"/>
    <property type="evidence" value="ECO:0007669"/>
    <property type="project" value="UniProtKB-UniRule"/>
</dbReference>
<dbReference type="NCBIfam" id="TIGR00233">
    <property type="entry name" value="trpS"/>
    <property type="match status" value="1"/>
</dbReference>
<dbReference type="InterPro" id="IPR024109">
    <property type="entry name" value="Trp-tRNA-ligase_bac-type"/>
</dbReference>
<dbReference type="Proteomes" id="UP000176303">
    <property type="component" value="Unassembled WGS sequence"/>
</dbReference>
<accession>A0A1F7U7D8</accession>
<gene>
    <name evidence="8" type="primary">trpS</name>
    <name evidence="10" type="ORF">A3D72_02290</name>
</gene>
<keyword evidence="3 8" id="KW-0547">Nucleotide-binding</keyword>
<name>A0A1F7U7D8_9BACT</name>
<comment type="subunit">
    <text evidence="8">Homodimer.</text>
</comment>
<comment type="function">
    <text evidence="8">Catalyzes the attachment of tryptophan to tRNA(Trp).</text>
</comment>
<keyword evidence="5 8" id="KW-0648">Protein biosynthesis</keyword>
<evidence type="ECO:0000313" key="11">
    <source>
        <dbReference type="Proteomes" id="UP000176303"/>
    </source>
</evidence>
<feature type="binding site" evidence="8">
    <location>
        <begin position="149"/>
        <end position="151"/>
    </location>
    <ligand>
        <name>ATP</name>
        <dbReference type="ChEBI" id="CHEBI:30616"/>
    </ligand>
</feature>
<dbReference type="EC" id="6.1.1.2" evidence="8"/>
<evidence type="ECO:0000313" key="10">
    <source>
        <dbReference type="EMBL" id="OGL74173.1"/>
    </source>
</evidence>
<comment type="caution">
    <text evidence="10">The sequence shown here is derived from an EMBL/GenBank/DDBJ whole genome shotgun (WGS) entry which is preliminary data.</text>
</comment>
<dbReference type="STRING" id="1802391.A3D72_02290"/>
<evidence type="ECO:0000256" key="8">
    <source>
        <dbReference type="HAMAP-Rule" id="MF_00140"/>
    </source>
</evidence>
<dbReference type="Pfam" id="PF00579">
    <property type="entry name" value="tRNA-synt_1b"/>
    <property type="match status" value="1"/>
</dbReference>
<dbReference type="PRINTS" id="PR01039">
    <property type="entry name" value="TRNASYNTHTRP"/>
</dbReference>
<sequence length="337" mass="37775">MKKDILVTGVQPTGPMHIGNYVGTVRNLVNLQNAFRGRCLVFVADYHSLSEDYDPKKKQEQVLMLAAELLAAGLDPKKVTLYVQSDVPEVTELAWIFNTLTPISFLERMTQFKDKAERQRSNINVGLFDYPVLQAADILLPKATTVPVGADQVQHVELSRDVARFFNRKYGETFPEPKALLTETPRVMSLADPSKKMSKSVPGSFISICDSPEEIKKKMRSAVTDVGPKEEGMIPPFANGRMSPGVTNLMTLLREFGTSEDARRVEAAYRDGSIRYVDLKDLIAARIAEHFVDFRKKRASLLKNPAKVRSVLKRGGSRVRTMTRATMTEVRKKTGLR</sequence>
<dbReference type="CDD" id="cd00806">
    <property type="entry name" value="TrpRS_core"/>
    <property type="match status" value="1"/>
</dbReference>
<dbReference type="InterPro" id="IPR002305">
    <property type="entry name" value="aa-tRNA-synth_Ic"/>
</dbReference>
<feature type="binding site" evidence="8">
    <location>
        <begin position="196"/>
        <end position="200"/>
    </location>
    <ligand>
        <name>ATP</name>
        <dbReference type="ChEBI" id="CHEBI:30616"/>
    </ligand>
</feature>